<dbReference type="AlphaFoldDB" id="A0A1S2M752"/>
<organism evidence="1 3">
    <name type="scientific">Anaerobacillus isosaccharinicus</name>
    <dbReference type="NCBI Taxonomy" id="1532552"/>
    <lineage>
        <taxon>Bacteria</taxon>
        <taxon>Bacillati</taxon>
        <taxon>Bacillota</taxon>
        <taxon>Bacilli</taxon>
        <taxon>Bacillales</taxon>
        <taxon>Bacillaceae</taxon>
        <taxon>Anaerobacillus</taxon>
    </lineage>
</organism>
<reference evidence="1 3" key="1">
    <citation type="submission" date="2016-10" db="EMBL/GenBank/DDBJ databases">
        <title>Draft genome sequences of four alkaliphilic bacteria belonging to the Anaerobacillus genus.</title>
        <authorList>
            <person name="Bassil N.M."/>
            <person name="Lloyd J.R."/>
        </authorList>
    </citation>
    <scope>NUCLEOTIDE SEQUENCE [LARGE SCALE GENOMIC DNA]</scope>
    <source>
        <strain evidence="1 3">NB2006</strain>
    </source>
</reference>
<evidence type="ECO:0000313" key="3">
    <source>
        <dbReference type="Proteomes" id="UP000180175"/>
    </source>
</evidence>
<keyword evidence="3" id="KW-1185">Reference proteome</keyword>
<reference evidence="2" key="4">
    <citation type="submission" date="2020-10" db="EMBL/GenBank/DDBJ databases">
        <authorList>
            <person name="Bassil N.M."/>
            <person name="Lloyd J.R."/>
        </authorList>
    </citation>
    <scope>NUCLEOTIDE SEQUENCE</scope>
    <source>
        <strain evidence="2">NB2006</strain>
    </source>
</reference>
<sequence length="78" mass="9110">MIIELDGYFHQVLLTGKKCSKQQLKQKYLEAKNLTTDIKDLPALFCSLHKFEVLSNDEHIKVDYVIDTDTDRIYSPSY</sequence>
<dbReference type="EMBL" id="CP063356">
    <property type="protein sequence ID" value="QOY36614.1"/>
    <property type="molecule type" value="Genomic_DNA"/>
</dbReference>
<name>A0A1S2M752_9BACI</name>
<reference evidence="2 3" key="3">
    <citation type="journal article" date="2019" name="Int. J. Syst. Evol. Microbiol.">
        <title>Anaerobacillus isosaccharinicus sp. nov., an alkaliphilic bacterium which degrades isosaccharinic acid.</title>
        <authorList>
            <person name="Bassil N.M."/>
            <person name="Lloyd J.R."/>
        </authorList>
    </citation>
    <scope>NUCLEOTIDE SEQUENCE [LARGE SCALE GENOMIC DNA]</scope>
    <source>
        <strain evidence="2 3">NB2006</strain>
    </source>
</reference>
<gene>
    <name evidence="2" type="ORF">AWH56_002760</name>
    <name evidence="1" type="ORF">AWH56_08185</name>
</gene>
<reference evidence="2 3" key="2">
    <citation type="journal article" date="2017" name="Genome Announc.">
        <title>Draft Genome Sequences of Four Alkaliphilic Bacteria Belonging to the Anaerobacillus Genus.</title>
        <authorList>
            <person name="Bassil N.M."/>
            <person name="Lloyd J.R."/>
        </authorList>
    </citation>
    <scope>NUCLEOTIDE SEQUENCE [LARGE SCALE GENOMIC DNA]</scope>
    <source>
        <strain evidence="2 3">NB2006</strain>
    </source>
</reference>
<dbReference type="Proteomes" id="UP000180175">
    <property type="component" value="Chromosome"/>
</dbReference>
<dbReference type="EMBL" id="LQXD01000071">
    <property type="protein sequence ID" value="OIJ20484.1"/>
    <property type="molecule type" value="Genomic_DNA"/>
</dbReference>
<protein>
    <submittedName>
        <fullName evidence="1">Uncharacterized protein</fullName>
    </submittedName>
</protein>
<dbReference type="RefSeq" id="WP_071316679.1">
    <property type="nucleotide sequence ID" value="NZ_CP063356.2"/>
</dbReference>
<proteinExistence type="predicted"/>
<evidence type="ECO:0000313" key="2">
    <source>
        <dbReference type="EMBL" id="QOY36614.1"/>
    </source>
</evidence>
<accession>A0A1S2M752</accession>
<evidence type="ECO:0000313" key="1">
    <source>
        <dbReference type="EMBL" id="OIJ20484.1"/>
    </source>
</evidence>
<dbReference type="KEGG" id="aia:AWH56_002760"/>